<dbReference type="SMART" id="SM00530">
    <property type="entry name" value="HTH_XRE"/>
    <property type="match status" value="1"/>
</dbReference>
<dbReference type="AlphaFoldDB" id="A0A5J4QTH0"/>
<sequence>MEYKSLSEYVKQARKQHGLTQVDLSEKAGVGLRFVRELEQGKSNLRMDKVNQVLILFGAELVPGAVNKNKLNV</sequence>
<dbReference type="PROSITE" id="PS50943">
    <property type="entry name" value="HTH_CROC1"/>
    <property type="match status" value="1"/>
</dbReference>
<dbReference type="InterPro" id="IPR001387">
    <property type="entry name" value="Cro/C1-type_HTH"/>
</dbReference>
<protein>
    <recommendedName>
        <fullName evidence="1">HTH cro/C1-type domain-containing protein</fullName>
    </recommendedName>
</protein>
<dbReference type="Gene3D" id="1.10.260.40">
    <property type="entry name" value="lambda repressor-like DNA-binding domains"/>
    <property type="match status" value="1"/>
</dbReference>
<dbReference type="EMBL" id="SNRY01002523">
    <property type="protein sequence ID" value="KAA6324675.1"/>
    <property type="molecule type" value="Genomic_DNA"/>
</dbReference>
<dbReference type="GO" id="GO:0003677">
    <property type="term" value="F:DNA binding"/>
    <property type="evidence" value="ECO:0007669"/>
    <property type="project" value="InterPro"/>
</dbReference>
<organism evidence="2">
    <name type="scientific">termite gut metagenome</name>
    <dbReference type="NCBI Taxonomy" id="433724"/>
    <lineage>
        <taxon>unclassified sequences</taxon>
        <taxon>metagenomes</taxon>
        <taxon>organismal metagenomes</taxon>
    </lineage>
</organism>
<dbReference type="InterPro" id="IPR010982">
    <property type="entry name" value="Lambda_DNA-bd_dom_sf"/>
</dbReference>
<gene>
    <name evidence="2" type="ORF">EZS27_026022</name>
</gene>
<dbReference type="NCBIfam" id="TIGR03070">
    <property type="entry name" value="couple_hipB"/>
    <property type="match status" value="1"/>
</dbReference>
<dbReference type="Pfam" id="PF01381">
    <property type="entry name" value="HTH_3"/>
    <property type="match status" value="1"/>
</dbReference>
<reference evidence="2" key="1">
    <citation type="submission" date="2019-03" db="EMBL/GenBank/DDBJ databases">
        <title>Single cell metagenomics reveals metabolic interactions within the superorganism composed of flagellate Streblomastix strix and complex community of Bacteroidetes bacteria on its surface.</title>
        <authorList>
            <person name="Treitli S.C."/>
            <person name="Kolisko M."/>
            <person name="Husnik F."/>
            <person name="Keeling P."/>
            <person name="Hampl V."/>
        </authorList>
    </citation>
    <scope>NUCLEOTIDE SEQUENCE</scope>
    <source>
        <strain evidence="2">STM</strain>
    </source>
</reference>
<accession>A0A5J4QTH0</accession>
<dbReference type="SUPFAM" id="SSF47413">
    <property type="entry name" value="lambda repressor-like DNA-binding domains"/>
    <property type="match status" value="1"/>
</dbReference>
<evidence type="ECO:0000259" key="1">
    <source>
        <dbReference type="PROSITE" id="PS50943"/>
    </source>
</evidence>
<feature type="domain" description="HTH cro/C1-type" evidence="1">
    <location>
        <begin position="10"/>
        <end position="61"/>
    </location>
</feature>
<proteinExistence type="predicted"/>
<name>A0A5J4QTH0_9ZZZZ</name>
<comment type="caution">
    <text evidence="2">The sequence shown here is derived from an EMBL/GenBank/DDBJ whole genome shotgun (WGS) entry which is preliminary data.</text>
</comment>
<dbReference type="CDD" id="cd00093">
    <property type="entry name" value="HTH_XRE"/>
    <property type="match status" value="1"/>
</dbReference>
<dbReference type="InterPro" id="IPR017507">
    <property type="entry name" value="Tscrpt_reg_HipB-like"/>
</dbReference>
<evidence type="ECO:0000313" key="2">
    <source>
        <dbReference type="EMBL" id="KAA6324675.1"/>
    </source>
</evidence>